<dbReference type="Pfam" id="PF03004">
    <property type="entry name" value="Transposase_24"/>
    <property type="match status" value="1"/>
</dbReference>
<dbReference type="Proteomes" id="UP000694251">
    <property type="component" value="Chromosome 10"/>
</dbReference>
<dbReference type="AlphaFoldDB" id="A0A8T2A075"/>
<evidence type="ECO:0000313" key="2">
    <source>
        <dbReference type="EMBL" id="KAG7566333.1"/>
    </source>
</evidence>
<dbReference type="InterPro" id="IPR004252">
    <property type="entry name" value="Probable_transposase_24"/>
</dbReference>
<sequence length="365" mass="41541">MTRSPIVSGRSFVRGTNFQYAGSQFAGLQRPLAHAPPNSQAVNVEPNEQREQAAPVIRDIRQLHPLRRNGAKWFKNNTEVSTRIRKIIEGCFKGPWYSWKRVPPFYKEAWFSTFKTKYEWDASIEDLVKANFDHLAATRLKGMVSLAKSKRKQPEWILSEHWRVMVDYWMTPKAKEKSEKARSSRLFSRDGLGAHRHRAGSRSYAKVQDVLEANNEDSSFIAVMKKTHQKSDGTYVDEKARLIAEKFDEHVQERLSQMESSNGEVLTIASLSLEEKNEIYVKIVGMSKQGRVFGLGSLQNGVSMLLDGSSVPSQPMEEGVGTLAHRVEELENELRKSRDENLLLEKRLQTIEDIYISTSSVGVAP</sequence>
<evidence type="ECO:0000313" key="3">
    <source>
        <dbReference type="Proteomes" id="UP000694251"/>
    </source>
</evidence>
<protein>
    <submittedName>
        <fullName evidence="2">Putative transposase Ptta/En/Spm plant</fullName>
    </submittedName>
</protein>
<organism evidence="2 3">
    <name type="scientific">Arabidopsis suecica</name>
    <name type="common">Swedish thale-cress</name>
    <name type="synonym">Cardaminopsis suecica</name>
    <dbReference type="NCBI Taxonomy" id="45249"/>
    <lineage>
        <taxon>Eukaryota</taxon>
        <taxon>Viridiplantae</taxon>
        <taxon>Streptophyta</taxon>
        <taxon>Embryophyta</taxon>
        <taxon>Tracheophyta</taxon>
        <taxon>Spermatophyta</taxon>
        <taxon>Magnoliopsida</taxon>
        <taxon>eudicotyledons</taxon>
        <taxon>Gunneridae</taxon>
        <taxon>Pentapetalae</taxon>
        <taxon>rosids</taxon>
        <taxon>malvids</taxon>
        <taxon>Brassicales</taxon>
        <taxon>Brassicaceae</taxon>
        <taxon>Camelineae</taxon>
        <taxon>Arabidopsis</taxon>
    </lineage>
</organism>
<accession>A0A8T2A075</accession>
<evidence type="ECO:0000256" key="1">
    <source>
        <dbReference type="SAM" id="Coils"/>
    </source>
</evidence>
<gene>
    <name evidence="2" type="ORF">ISN44_As10g029090</name>
</gene>
<dbReference type="EMBL" id="JAEFBJ010000010">
    <property type="protein sequence ID" value="KAG7566333.1"/>
    <property type="molecule type" value="Genomic_DNA"/>
</dbReference>
<name>A0A8T2A075_ARASU</name>
<keyword evidence="3" id="KW-1185">Reference proteome</keyword>
<comment type="caution">
    <text evidence="2">The sequence shown here is derived from an EMBL/GenBank/DDBJ whole genome shotgun (WGS) entry which is preliminary data.</text>
</comment>
<reference evidence="2 3" key="1">
    <citation type="submission" date="2020-12" db="EMBL/GenBank/DDBJ databases">
        <title>Concerted genomic and epigenomic changes stabilize Arabidopsis allopolyploids.</title>
        <authorList>
            <person name="Chen Z."/>
        </authorList>
    </citation>
    <scope>NUCLEOTIDE SEQUENCE [LARGE SCALE GENOMIC DNA]</scope>
    <source>
        <strain evidence="2">As9502</strain>
        <tissue evidence="2">Leaf</tissue>
    </source>
</reference>
<proteinExistence type="predicted"/>
<keyword evidence="1" id="KW-0175">Coiled coil</keyword>
<dbReference type="OrthoDB" id="1108604at2759"/>
<feature type="coiled-coil region" evidence="1">
    <location>
        <begin position="320"/>
        <end position="347"/>
    </location>
</feature>